<dbReference type="InterPro" id="IPR036890">
    <property type="entry name" value="HATPase_C_sf"/>
</dbReference>
<evidence type="ECO:0000259" key="9">
    <source>
        <dbReference type="PROSITE" id="PS50109"/>
    </source>
</evidence>
<evidence type="ECO:0000256" key="3">
    <source>
        <dbReference type="ARBA" id="ARBA00022679"/>
    </source>
</evidence>
<evidence type="ECO:0000256" key="8">
    <source>
        <dbReference type="SAM" id="Phobius"/>
    </source>
</evidence>
<feature type="transmembrane region" description="Helical" evidence="8">
    <location>
        <begin position="230"/>
        <end position="252"/>
    </location>
</feature>
<dbReference type="RefSeq" id="WP_032119471.1">
    <property type="nucleotide sequence ID" value="NZ_JACOOO010000025.1"/>
</dbReference>
<keyword evidence="3" id="KW-0808">Transferase</keyword>
<reference evidence="10 11" key="1">
    <citation type="submission" date="2020-08" db="EMBL/GenBank/DDBJ databases">
        <title>Genome public.</title>
        <authorList>
            <person name="Liu C."/>
            <person name="Sun Q."/>
        </authorList>
    </citation>
    <scope>NUCLEOTIDE SEQUENCE [LARGE SCALE GENOMIC DNA]</scope>
    <source>
        <strain evidence="10 11">NSJ-6</strain>
    </source>
</reference>
<keyword evidence="8" id="KW-1133">Transmembrane helix</keyword>
<evidence type="ECO:0000256" key="6">
    <source>
        <dbReference type="ARBA" id="ARBA00022840"/>
    </source>
</evidence>
<feature type="transmembrane region" description="Helical" evidence="8">
    <location>
        <begin position="113"/>
        <end position="132"/>
    </location>
</feature>
<feature type="transmembrane region" description="Helical" evidence="8">
    <location>
        <begin position="183"/>
        <end position="210"/>
    </location>
</feature>
<feature type="transmembrane region" description="Helical" evidence="8">
    <location>
        <begin position="25"/>
        <end position="46"/>
    </location>
</feature>
<dbReference type="SUPFAM" id="SSF55874">
    <property type="entry name" value="ATPase domain of HSP90 chaperone/DNA topoisomerase II/histidine kinase"/>
    <property type="match status" value="1"/>
</dbReference>
<accession>A0ABR7DE03</accession>
<keyword evidence="7" id="KW-0902">Two-component regulatory system</keyword>
<keyword evidence="8" id="KW-0812">Transmembrane</keyword>
<dbReference type="PROSITE" id="PS50109">
    <property type="entry name" value="HIS_KIN"/>
    <property type="match status" value="1"/>
</dbReference>
<feature type="transmembrane region" description="Helical" evidence="8">
    <location>
        <begin position="80"/>
        <end position="101"/>
    </location>
</feature>
<evidence type="ECO:0000313" key="11">
    <source>
        <dbReference type="Proteomes" id="UP000596929"/>
    </source>
</evidence>
<keyword evidence="5 10" id="KW-0418">Kinase</keyword>
<sequence>MLIIILMLLAIISVSIIILDRNKLYFLIAGLYISCILMFIGLILFFAKSGGLSSYQQIFLFITKAIQHRLRFTAISLDTIGYLVVLGRCLFPLFLLLIAINYSMIEWVRSNRYIYKLATLPSIFFLIIFYPANYRVWFKGHLQLQKFLNDLTLFWIFIYIGIALFLFIHEYRKITIGFIKRKFAYIVIAQISITIFYILFAIDSPVYIYQPYGYQYLWGKYSYINPRIPFAIWIIISSIVTALLIFGAINLVNTHINYDDKDEDKLMKRKVNTAGEVVSIFIHGIKNQLIALKVLSRNINNLVNVEDINDIDIEKLRDNSRKLSSLTEQMTERMEELHKSFKSKSINLCPIEIEEVINRSYGKFAQKYPTEDVEVKYEANNTILADINHLSEAVYNLMVNGYEALLRCEDDRRKELKIIIQSERLYNVIVIKDNGIGIDNKLKRKIFEPFFTDKNTNQNWGMGLYYVRKIAKYHFGFTRVESKIGEGTSFYIMLPKYGR</sequence>
<keyword evidence="4" id="KW-0547">Nucleotide-binding</keyword>
<keyword evidence="11" id="KW-1185">Reference proteome</keyword>
<gene>
    <name evidence="10" type="ORF">H8S20_12120</name>
</gene>
<dbReference type="EC" id="2.7.13.3" evidence="2"/>
<keyword evidence="8" id="KW-0472">Membrane</keyword>
<feature type="transmembrane region" description="Helical" evidence="8">
    <location>
        <begin position="152"/>
        <end position="171"/>
    </location>
</feature>
<dbReference type="EMBL" id="JACOOO010000025">
    <property type="protein sequence ID" value="MBC5629636.1"/>
    <property type="molecule type" value="Genomic_DNA"/>
</dbReference>
<comment type="catalytic activity">
    <reaction evidence="1">
        <text>ATP + protein L-histidine = ADP + protein N-phospho-L-histidine.</text>
        <dbReference type="EC" id="2.7.13.3"/>
    </reaction>
</comment>
<dbReference type="GO" id="GO:0016301">
    <property type="term" value="F:kinase activity"/>
    <property type="evidence" value="ECO:0007669"/>
    <property type="project" value="UniProtKB-KW"/>
</dbReference>
<dbReference type="PANTHER" id="PTHR43065:SF46">
    <property type="entry name" value="C4-DICARBOXYLATE TRANSPORT SENSOR PROTEIN DCTB"/>
    <property type="match status" value="1"/>
</dbReference>
<evidence type="ECO:0000256" key="5">
    <source>
        <dbReference type="ARBA" id="ARBA00022777"/>
    </source>
</evidence>
<dbReference type="PRINTS" id="PR00344">
    <property type="entry name" value="BCTRLSENSOR"/>
</dbReference>
<proteinExistence type="predicted"/>
<dbReference type="InterPro" id="IPR005467">
    <property type="entry name" value="His_kinase_dom"/>
</dbReference>
<evidence type="ECO:0000256" key="7">
    <source>
        <dbReference type="ARBA" id="ARBA00023012"/>
    </source>
</evidence>
<evidence type="ECO:0000256" key="1">
    <source>
        <dbReference type="ARBA" id="ARBA00000085"/>
    </source>
</evidence>
<dbReference type="Gene3D" id="3.30.565.10">
    <property type="entry name" value="Histidine kinase-like ATPase, C-terminal domain"/>
    <property type="match status" value="1"/>
</dbReference>
<dbReference type="Proteomes" id="UP000596929">
    <property type="component" value="Unassembled WGS sequence"/>
</dbReference>
<comment type="caution">
    <text evidence="10">The sequence shown here is derived from an EMBL/GenBank/DDBJ whole genome shotgun (WGS) entry which is preliminary data.</text>
</comment>
<dbReference type="InterPro" id="IPR003594">
    <property type="entry name" value="HATPase_dom"/>
</dbReference>
<feature type="domain" description="Histidine kinase" evidence="9">
    <location>
        <begin position="280"/>
        <end position="498"/>
    </location>
</feature>
<name>A0ABR7DE03_9CLOT</name>
<dbReference type="SMART" id="SM00387">
    <property type="entry name" value="HATPase_c"/>
    <property type="match status" value="1"/>
</dbReference>
<evidence type="ECO:0000256" key="4">
    <source>
        <dbReference type="ARBA" id="ARBA00022741"/>
    </source>
</evidence>
<evidence type="ECO:0000256" key="2">
    <source>
        <dbReference type="ARBA" id="ARBA00012438"/>
    </source>
</evidence>
<keyword evidence="6" id="KW-0067">ATP-binding</keyword>
<dbReference type="Pfam" id="PF02518">
    <property type="entry name" value="HATPase_c"/>
    <property type="match status" value="1"/>
</dbReference>
<dbReference type="PANTHER" id="PTHR43065">
    <property type="entry name" value="SENSOR HISTIDINE KINASE"/>
    <property type="match status" value="1"/>
</dbReference>
<dbReference type="InterPro" id="IPR004358">
    <property type="entry name" value="Sig_transdc_His_kin-like_C"/>
</dbReference>
<protein>
    <recommendedName>
        <fullName evidence="2">histidine kinase</fullName>
        <ecNumber evidence="2">2.7.13.3</ecNumber>
    </recommendedName>
</protein>
<organism evidence="10 11">
    <name type="scientific">Clostridium hominis</name>
    <dbReference type="NCBI Taxonomy" id="2763036"/>
    <lineage>
        <taxon>Bacteria</taxon>
        <taxon>Bacillati</taxon>
        <taxon>Bacillota</taxon>
        <taxon>Clostridia</taxon>
        <taxon>Eubacteriales</taxon>
        <taxon>Clostridiaceae</taxon>
        <taxon>Clostridium</taxon>
    </lineage>
</organism>
<evidence type="ECO:0000313" key="10">
    <source>
        <dbReference type="EMBL" id="MBC5629636.1"/>
    </source>
</evidence>